<evidence type="ECO:0000259" key="7">
    <source>
        <dbReference type="PROSITE" id="PS51278"/>
    </source>
</evidence>
<dbReference type="CDD" id="cd01991">
    <property type="entry name" value="Asn_synthase_B_C"/>
    <property type="match status" value="1"/>
</dbReference>
<dbReference type="InterPro" id="IPR029055">
    <property type="entry name" value="Ntn_hydrolases_N"/>
</dbReference>
<evidence type="ECO:0000256" key="2">
    <source>
        <dbReference type="ARBA" id="ARBA00022741"/>
    </source>
</evidence>
<evidence type="ECO:0000256" key="5">
    <source>
        <dbReference type="ARBA" id="ARBA00022962"/>
    </source>
</evidence>
<dbReference type="PANTHER" id="PTHR45937:SF1">
    <property type="entry name" value="ASPARAGINE SYNTHETASE DOMAIN-CONTAINING PROTEIN 1"/>
    <property type="match status" value="1"/>
</dbReference>
<protein>
    <submittedName>
        <fullName evidence="8">Asparagine synthetase domain-containing protein 1</fullName>
    </submittedName>
</protein>
<gene>
    <name evidence="8" type="ORF">BZA70DRAFT_67337</name>
</gene>
<dbReference type="Gene3D" id="3.40.50.620">
    <property type="entry name" value="HUPs"/>
    <property type="match status" value="1"/>
</dbReference>
<evidence type="ECO:0000256" key="4">
    <source>
        <dbReference type="ARBA" id="ARBA00022888"/>
    </source>
</evidence>
<dbReference type="EMBL" id="JBBJBU010000011">
    <property type="protein sequence ID" value="KAK7203555.1"/>
    <property type="molecule type" value="Genomic_DNA"/>
</dbReference>
<keyword evidence="4" id="KW-0061">Asparagine biosynthesis</keyword>
<dbReference type="InterPro" id="IPR051857">
    <property type="entry name" value="Asn_synthetase_domain"/>
</dbReference>
<evidence type="ECO:0000256" key="6">
    <source>
        <dbReference type="PIRNR" id="PIRNR001589"/>
    </source>
</evidence>
<dbReference type="Proteomes" id="UP001498771">
    <property type="component" value="Unassembled WGS sequence"/>
</dbReference>
<evidence type="ECO:0000313" key="9">
    <source>
        <dbReference type="Proteomes" id="UP001498771"/>
    </source>
</evidence>
<keyword evidence="3 6" id="KW-0067">ATP-binding</keyword>
<organism evidence="8 9">
    <name type="scientific">Myxozyma melibiosi</name>
    <dbReference type="NCBI Taxonomy" id="54550"/>
    <lineage>
        <taxon>Eukaryota</taxon>
        <taxon>Fungi</taxon>
        <taxon>Dikarya</taxon>
        <taxon>Ascomycota</taxon>
        <taxon>Saccharomycotina</taxon>
        <taxon>Lipomycetes</taxon>
        <taxon>Lipomycetales</taxon>
        <taxon>Lipomycetaceae</taxon>
        <taxon>Myxozyma</taxon>
    </lineage>
</organism>
<comment type="caution">
    <text evidence="8">The sequence shown here is derived from an EMBL/GenBank/DDBJ whole genome shotgun (WGS) entry which is preliminary data.</text>
</comment>
<dbReference type="Pfam" id="PF00733">
    <property type="entry name" value="Asn_synthase"/>
    <property type="match status" value="1"/>
</dbReference>
<dbReference type="Pfam" id="PF13537">
    <property type="entry name" value="GATase_7"/>
    <property type="match status" value="1"/>
</dbReference>
<dbReference type="GeneID" id="90040831"/>
<evidence type="ECO:0000256" key="1">
    <source>
        <dbReference type="ARBA" id="ARBA00022605"/>
    </source>
</evidence>
<dbReference type="InterPro" id="IPR006426">
    <property type="entry name" value="Asn_synth_AEB"/>
</dbReference>
<name>A0ABR1F163_9ASCO</name>
<reference evidence="8 9" key="1">
    <citation type="submission" date="2024-03" db="EMBL/GenBank/DDBJ databases">
        <title>Genome-scale model development and genomic sequencing of the oleaginous clade Lipomyces.</title>
        <authorList>
            <consortium name="Lawrence Berkeley National Laboratory"/>
            <person name="Czajka J.J."/>
            <person name="Han Y."/>
            <person name="Kim J."/>
            <person name="Mondo S.J."/>
            <person name="Hofstad B.A."/>
            <person name="Robles A."/>
            <person name="Haridas S."/>
            <person name="Riley R."/>
            <person name="LaButti K."/>
            <person name="Pangilinan J."/>
            <person name="Andreopoulos W."/>
            <person name="Lipzen A."/>
            <person name="Yan J."/>
            <person name="Wang M."/>
            <person name="Ng V."/>
            <person name="Grigoriev I.V."/>
            <person name="Spatafora J.W."/>
            <person name="Magnuson J.K."/>
            <person name="Baker S.E."/>
            <person name="Pomraning K.R."/>
        </authorList>
    </citation>
    <scope>NUCLEOTIDE SEQUENCE [LARGE SCALE GENOMIC DNA]</scope>
    <source>
        <strain evidence="8 9">Phaff 52-87</strain>
    </source>
</reference>
<proteinExistence type="predicted"/>
<dbReference type="SUPFAM" id="SSF52402">
    <property type="entry name" value="Adenine nucleotide alpha hydrolases-like"/>
    <property type="match status" value="1"/>
</dbReference>
<dbReference type="Gene3D" id="3.60.20.10">
    <property type="entry name" value="Glutamine Phosphoribosylpyrophosphate, subunit 1, domain 1"/>
    <property type="match status" value="1"/>
</dbReference>
<feature type="domain" description="Glutamine amidotransferase type-2" evidence="7">
    <location>
        <begin position="2"/>
        <end position="206"/>
    </location>
</feature>
<dbReference type="PANTHER" id="PTHR45937">
    <property type="entry name" value="ASPARAGINE SYNTHETASE DOMAIN-CONTAINING PROTEIN 1"/>
    <property type="match status" value="1"/>
</dbReference>
<keyword evidence="2 6" id="KW-0547">Nucleotide-binding</keyword>
<dbReference type="SUPFAM" id="SSF56235">
    <property type="entry name" value="N-terminal nucleophile aminohydrolases (Ntn hydrolases)"/>
    <property type="match status" value="1"/>
</dbReference>
<evidence type="ECO:0000313" key="8">
    <source>
        <dbReference type="EMBL" id="KAK7203555.1"/>
    </source>
</evidence>
<dbReference type="InterPro" id="IPR017932">
    <property type="entry name" value="GATase_2_dom"/>
</dbReference>
<dbReference type="PROSITE" id="PS51278">
    <property type="entry name" value="GATASE_TYPE_2"/>
    <property type="match status" value="1"/>
</dbReference>
<accession>A0ABR1F163</accession>
<keyword evidence="9" id="KW-1185">Reference proteome</keyword>
<dbReference type="InterPro" id="IPR014729">
    <property type="entry name" value="Rossmann-like_a/b/a_fold"/>
</dbReference>
<keyword evidence="1" id="KW-0028">Amino-acid biosynthesis</keyword>
<keyword evidence="5" id="KW-0315">Glutamine amidotransferase</keyword>
<evidence type="ECO:0000256" key="3">
    <source>
        <dbReference type="ARBA" id="ARBA00022840"/>
    </source>
</evidence>
<sequence>MCGIFFSIVQDGRDAFLAKPQLERIYDALRCRGPDCSNQVVVQLSEQCKLTFFSTVLSMRDPLTVQPLQSATTSSVLQFNGEIYDVAGELEGRGRDLLVDETELDEAGCSTVCSSRNDTSVVMHLFEEFGVLKTVQCLRGEYAFVYYDAVERCVWWARDCIGRRSLLMNQTVPGELALSSVAPFDAELCKDWIEVPGGSVYKIDLSAVGMPVTSFPWRHASDDLTDQPCLIYPYPEINPSVSVSDDDNSSFLSQFESSLHAAVKRRVLAINQTAHSNYAVLFSGGIDCTVLTQILTTILHDHHTTIDLLNVAFENPRTGGGYATPDRLLGRRSFEELLGAPGFANAQCVLRFVEIDVPFALVQEYKSQVAELMYPKTSVMDFSIALAFFFAARGVGRVVASSAATDADLDLAKEYSTPSRVLFSGLGADELYAGYSRHTAGFRRQGYQSLAAELALDFGRLHERNLGRDDRVGACWGKELRYPFLDEDFVNFSLSCPLNYKMRASNTTADDGSITTSITGKYLIRQYARKVGLPQVAEESKRAIQFGARSAKMEVGTGKVKGTDTFK</sequence>
<dbReference type="RefSeq" id="XP_064766588.1">
    <property type="nucleotide sequence ID" value="XM_064915319.1"/>
</dbReference>
<dbReference type="PIRSF" id="PIRSF001589">
    <property type="entry name" value="Asn_synthetase_glu-h"/>
    <property type="match status" value="1"/>
</dbReference>
<dbReference type="InterPro" id="IPR001962">
    <property type="entry name" value="Asn_synthase"/>
</dbReference>